<dbReference type="GO" id="GO:0003863">
    <property type="term" value="F:branched-chain 2-oxo acid dehydrogenase activity"/>
    <property type="evidence" value="ECO:0007669"/>
    <property type="project" value="UniProtKB-EC"/>
</dbReference>
<dbReference type="Proteomes" id="UP000186309">
    <property type="component" value="Chromosome"/>
</dbReference>
<dbReference type="RefSeq" id="WP_076343571.1">
    <property type="nucleotide sequence ID" value="NZ_CP019082.1"/>
</dbReference>
<evidence type="ECO:0000256" key="3">
    <source>
        <dbReference type="ARBA" id="ARBA00023052"/>
    </source>
</evidence>
<dbReference type="InterPro" id="IPR029061">
    <property type="entry name" value="THDP-binding"/>
</dbReference>
<accession>A0A1U7CKC4</accession>
<evidence type="ECO:0000256" key="2">
    <source>
        <dbReference type="ARBA" id="ARBA00023002"/>
    </source>
</evidence>
<evidence type="ECO:0000313" key="6">
    <source>
        <dbReference type="Proteomes" id="UP000186309"/>
    </source>
</evidence>
<dbReference type="PANTHER" id="PTHR43257:SF2">
    <property type="entry name" value="PYRUVATE DEHYDROGENASE E1 COMPONENT SUBUNIT BETA"/>
    <property type="match status" value="1"/>
</dbReference>
<proteinExistence type="predicted"/>
<dbReference type="Gene3D" id="3.40.50.970">
    <property type="match status" value="1"/>
</dbReference>
<reference evidence="6" key="1">
    <citation type="submission" date="2016-12" db="EMBL/GenBank/DDBJ databases">
        <title>Comparative genomics of four Isosphaeraceae planctomycetes: a common pool of plasmids and glycoside hydrolase genes.</title>
        <authorList>
            <person name="Ivanova A."/>
        </authorList>
    </citation>
    <scope>NUCLEOTIDE SEQUENCE [LARGE SCALE GENOMIC DNA]</scope>
    <source>
        <strain evidence="6">PX4</strain>
    </source>
</reference>
<dbReference type="SUPFAM" id="SSF52518">
    <property type="entry name" value="Thiamin diphosphate-binding fold (THDP-binding)"/>
    <property type="match status" value="1"/>
</dbReference>
<gene>
    <name evidence="5" type="primary">bfmBAB_1</name>
    <name evidence="5" type="ORF">BSF38_00805</name>
</gene>
<protein>
    <submittedName>
        <fullName evidence="5">2-oxoisovalerate dehydrogenase subunit beta</fullName>
        <ecNumber evidence="5">1.2.4.4</ecNumber>
    </submittedName>
</protein>
<dbReference type="Pfam" id="PF02780">
    <property type="entry name" value="Transketolase_C"/>
    <property type="match status" value="1"/>
</dbReference>
<keyword evidence="2 5" id="KW-0560">Oxidoreductase</keyword>
<sequence>MRRLSIAEALREGIAEEMRRDPAVFCLGEDIAVPGGWGGAFTVTLGLETEFPDRMLNTPIAELGFFGAAVGAAVAGMRPIADVQYGDFLFLAMDQIVNNAAKLRYMSGGTIAVPLVMRAPIGATGRGSQHAQSMERYFTGVPGLKVVAVSNAYDAKGVLKSAVRDDNPVLMFEHKLLYGSKGARIEPGAVDATSDVPDGDYTVPLDRAAVRREGAHVTVLAWLLMAHFAAQAAEQLAAEGIDVEVIDVRSLSPIDYETIGASVRKTGRVVIVEEGPRVGGVSAEIAAGLMEHCGESLLAPVVRVASPDVPVPFTPILENAYRPDVPRIVEGVRRVLRP</sequence>
<feature type="domain" description="Transketolase-like pyrimidine-binding" evidence="4">
    <location>
        <begin position="4"/>
        <end position="180"/>
    </location>
</feature>
<dbReference type="OrthoDB" id="8732661at2"/>
<comment type="cofactor">
    <cofactor evidence="1">
        <name>thiamine diphosphate</name>
        <dbReference type="ChEBI" id="CHEBI:58937"/>
    </cofactor>
</comment>
<dbReference type="Pfam" id="PF02779">
    <property type="entry name" value="Transket_pyr"/>
    <property type="match status" value="1"/>
</dbReference>
<dbReference type="SUPFAM" id="SSF52922">
    <property type="entry name" value="TK C-terminal domain-like"/>
    <property type="match status" value="1"/>
</dbReference>
<evidence type="ECO:0000259" key="4">
    <source>
        <dbReference type="SMART" id="SM00861"/>
    </source>
</evidence>
<dbReference type="STRING" id="1387353.BSF38_00805"/>
<dbReference type="Gene3D" id="3.40.50.920">
    <property type="match status" value="1"/>
</dbReference>
<evidence type="ECO:0000313" key="5">
    <source>
        <dbReference type="EMBL" id="APW59382.1"/>
    </source>
</evidence>
<dbReference type="InterPro" id="IPR005475">
    <property type="entry name" value="Transketolase-like_Pyr-bd"/>
</dbReference>
<dbReference type="KEGG" id="pbor:BSF38_00805"/>
<dbReference type="PANTHER" id="PTHR43257">
    <property type="entry name" value="PYRUVATE DEHYDROGENASE E1 COMPONENT BETA SUBUNIT"/>
    <property type="match status" value="1"/>
</dbReference>
<dbReference type="EMBL" id="CP019082">
    <property type="protein sequence ID" value="APW59382.1"/>
    <property type="molecule type" value="Genomic_DNA"/>
</dbReference>
<dbReference type="InterPro" id="IPR033248">
    <property type="entry name" value="Transketolase_C"/>
</dbReference>
<keyword evidence="6" id="KW-1185">Reference proteome</keyword>
<keyword evidence="3" id="KW-0786">Thiamine pyrophosphate</keyword>
<evidence type="ECO:0000256" key="1">
    <source>
        <dbReference type="ARBA" id="ARBA00001964"/>
    </source>
</evidence>
<dbReference type="SMART" id="SM00861">
    <property type="entry name" value="Transket_pyr"/>
    <property type="match status" value="1"/>
</dbReference>
<dbReference type="FunFam" id="3.40.50.970:FF:000001">
    <property type="entry name" value="Pyruvate dehydrogenase E1 beta subunit"/>
    <property type="match status" value="1"/>
</dbReference>
<dbReference type="FunFam" id="3.40.50.920:FF:000001">
    <property type="entry name" value="Pyruvate dehydrogenase E1 beta subunit"/>
    <property type="match status" value="1"/>
</dbReference>
<dbReference type="InterPro" id="IPR009014">
    <property type="entry name" value="Transketo_C/PFOR_II"/>
</dbReference>
<dbReference type="NCBIfam" id="NF006667">
    <property type="entry name" value="PRK09212.1"/>
    <property type="match status" value="1"/>
</dbReference>
<dbReference type="CDD" id="cd07036">
    <property type="entry name" value="TPP_PYR_E1-PDHc-beta_like"/>
    <property type="match status" value="1"/>
</dbReference>
<name>A0A1U7CKC4_9BACT</name>
<dbReference type="AlphaFoldDB" id="A0A1U7CKC4"/>
<organism evidence="5 6">
    <name type="scientific">Paludisphaera borealis</name>
    <dbReference type="NCBI Taxonomy" id="1387353"/>
    <lineage>
        <taxon>Bacteria</taxon>
        <taxon>Pseudomonadati</taxon>
        <taxon>Planctomycetota</taxon>
        <taxon>Planctomycetia</taxon>
        <taxon>Isosphaerales</taxon>
        <taxon>Isosphaeraceae</taxon>
        <taxon>Paludisphaera</taxon>
    </lineage>
</organism>
<dbReference type="EC" id="1.2.4.4" evidence="5"/>